<keyword evidence="4" id="KW-1185">Reference proteome</keyword>
<dbReference type="SUPFAM" id="SSF51445">
    <property type="entry name" value="(Trans)glycosidases"/>
    <property type="match status" value="1"/>
</dbReference>
<dbReference type="SMART" id="SM00642">
    <property type="entry name" value="Aamy"/>
    <property type="match status" value="1"/>
</dbReference>
<evidence type="ECO:0000313" key="4">
    <source>
        <dbReference type="Proteomes" id="UP001374579"/>
    </source>
</evidence>
<dbReference type="Proteomes" id="UP001374579">
    <property type="component" value="Unassembled WGS sequence"/>
</dbReference>
<dbReference type="InterPro" id="IPR006047">
    <property type="entry name" value="GH13_cat_dom"/>
</dbReference>
<protein>
    <recommendedName>
        <fullName evidence="2">Glycosyl hydrolase family 13 catalytic domain-containing protein</fullName>
    </recommendedName>
</protein>
<dbReference type="PANTHER" id="PTHR10357">
    <property type="entry name" value="ALPHA-AMYLASE FAMILY MEMBER"/>
    <property type="match status" value="1"/>
</dbReference>
<dbReference type="InterPro" id="IPR013780">
    <property type="entry name" value="Glyco_hydro_b"/>
</dbReference>
<dbReference type="Gene3D" id="3.90.400.10">
    <property type="entry name" value="Oligo-1,6-glucosidase, Domain 2"/>
    <property type="match status" value="1"/>
</dbReference>
<sequence>MGSAIKIKRVDFRTKAVLFVVFLAILFVLLHYLRWMHTAVQAQNPRKMSDKRPLEWWKTSVIYQVYPRSYMDSNADGIGDIKGVTSKLEHFEYIGVGAVWLSPYYKSPMKDFGYDVSDFRDVDPMFGTLQDFDELVNQAHKRGIKIIVDFVPNHSSDKHEWFQKSCRGEKPYDDYYIWRDGKRDKDGKPIPPNNWLSVFGGTAWRWHEGRKQFYYSAFLPEQPDLNFRNPEVVREMNDVVRFWMQHGADGMRVDALEQLFETEDLKDEPRSNLPGIPPFQHEYLKHSFTTKLPEIGDIVRGWRKVMDEFESKDGSSRFMVIETYEAPEDRNRFYGYGSNPFNMDLVDGLKAPLTGTHIRALVEQEYIKLPEQGWPTFVMGNHDRKRVSSKFGAEYVDALNMLLLTLRGTPCTYYGEEIGMQEIKVTFEQTQDPWGKNFGPDRYQEFSRDPWRSPMQWDSSKHAGFTKGSSPWLPVHPDYTMRNVKVQRESPQQTTLQLYAALAKLRQDPVFQRGELLFSVTDDNILSYVRQIPGSDVSRYFVVFNFGKTKSKNDYSGAPASSAKGVVIQATCSLIDRVKDKEVGLNDLELAPGDGMVIKLL</sequence>
<dbReference type="InterPro" id="IPR017853">
    <property type="entry name" value="GH"/>
</dbReference>
<gene>
    <name evidence="3" type="ORF">V1264_004457</name>
</gene>
<evidence type="ECO:0000256" key="1">
    <source>
        <dbReference type="ARBA" id="ARBA00023180"/>
    </source>
</evidence>
<name>A0AAN9G6U9_9CAEN</name>
<dbReference type="Gene3D" id="2.60.40.1180">
    <property type="entry name" value="Golgi alpha-mannosidase II"/>
    <property type="match status" value="1"/>
</dbReference>
<reference evidence="3 4" key="1">
    <citation type="submission" date="2024-02" db="EMBL/GenBank/DDBJ databases">
        <title>Chromosome-scale genome assembly of the rough periwinkle Littorina saxatilis.</title>
        <authorList>
            <person name="De Jode A."/>
            <person name="Faria R."/>
            <person name="Formenti G."/>
            <person name="Sims Y."/>
            <person name="Smith T.P."/>
            <person name="Tracey A."/>
            <person name="Wood J.M.D."/>
            <person name="Zagrodzka Z.B."/>
            <person name="Johannesson K."/>
            <person name="Butlin R.K."/>
            <person name="Leder E.H."/>
        </authorList>
    </citation>
    <scope>NUCLEOTIDE SEQUENCE [LARGE SCALE GENOMIC DNA]</scope>
    <source>
        <strain evidence="3">Snail1</strain>
        <tissue evidence="3">Muscle</tissue>
    </source>
</reference>
<evidence type="ECO:0000259" key="2">
    <source>
        <dbReference type="SMART" id="SM00642"/>
    </source>
</evidence>
<proteinExistence type="predicted"/>
<dbReference type="InterPro" id="IPR045857">
    <property type="entry name" value="O16G_dom_2"/>
</dbReference>
<dbReference type="GO" id="GO:0005975">
    <property type="term" value="P:carbohydrate metabolic process"/>
    <property type="evidence" value="ECO:0007669"/>
    <property type="project" value="InterPro"/>
</dbReference>
<evidence type="ECO:0000313" key="3">
    <source>
        <dbReference type="EMBL" id="KAK7097486.1"/>
    </source>
</evidence>
<dbReference type="Pfam" id="PF00128">
    <property type="entry name" value="Alpha-amylase"/>
    <property type="match status" value="1"/>
</dbReference>
<dbReference type="FunFam" id="3.90.400.10:FF:000001">
    <property type="entry name" value="Maltase A3, isoform A"/>
    <property type="match status" value="1"/>
</dbReference>
<keyword evidence="1" id="KW-0325">Glycoprotein</keyword>
<feature type="domain" description="Glycosyl hydrolase family 13 catalytic" evidence="2">
    <location>
        <begin position="64"/>
        <end position="452"/>
    </location>
</feature>
<dbReference type="PANTHER" id="PTHR10357:SF179">
    <property type="entry name" value="NEUTRAL AND BASIC AMINO ACID TRANSPORT PROTEIN RBAT"/>
    <property type="match status" value="1"/>
</dbReference>
<accession>A0AAN9G6U9</accession>
<dbReference type="CDD" id="cd11328">
    <property type="entry name" value="AmyAc_maltase"/>
    <property type="match status" value="1"/>
</dbReference>
<organism evidence="3 4">
    <name type="scientific">Littorina saxatilis</name>
    <dbReference type="NCBI Taxonomy" id="31220"/>
    <lineage>
        <taxon>Eukaryota</taxon>
        <taxon>Metazoa</taxon>
        <taxon>Spiralia</taxon>
        <taxon>Lophotrochozoa</taxon>
        <taxon>Mollusca</taxon>
        <taxon>Gastropoda</taxon>
        <taxon>Caenogastropoda</taxon>
        <taxon>Littorinimorpha</taxon>
        <taxon>Littorinoidea</taxon>
        <taxon>Littorinidae</taxon>
        <taxon>Littorina</taxon>
    </lineage>
</organism>
<dbReference type="AlphaFoldDB" id="A0AAN9G6U9"/>
<comment type="caution">
    <text evidence="3">The sequence shown here is derived from an EMBL/GenBank/DDBJ whole genome shotgun (WGS) entry which is preliminary data.</text>
</comment>
<dbReference type="Gene3D" id="3.20.20.80">
    <property type="entry name" value="Glycosidases"/>
    <property type="match status" value="1"/>
</dbReference>
<dbReference type="EMBL" id="JBAMIC010000013">
    <property type="protein sequence ID" value="KAK7097486.1"/>
    <property type="molecule type" value="Genomic_DNA"/>
</dbReference>